<sequence length="45" mass="5123">MMQQEIIQVIRKYVTIADDQVSVQLDNNDDCSVLELNVTLPDSNN</sequence>
<evidence type="ECO:0000256" key="1">
    <source>
        <dbReference type="ARBA" id="ARBA00008168"/>
    </source>
</evidence>
<gene>
    <name evidence="2" type="ORF">METZ01_LOCUS299384</name>
</gene>
<name>A0A382MD21_9ZZZZ</name>
<dbReference type="InterPro" id="IPR036707">
    <property type="entry name" value="MinE_sf"/>
</dbReference>
<evidence type="ECO:0000313" key="2">
    <source>
        <dbReference type="EMBL" id="SVC46530.1"/>
    </source>
</evidence>
<protein>
    <recommendedName>
        <fullName evidence="3">Cell division topological specificity factor</fullName>
    </recommendedName>
</protein>
<dbReference type="AlphaFoldDB" id="A0A382MD21"/>
<dbReference type="GO" id="GO:0032955">
    <property type="term" value="P:regulation of division septum assembly"/>
    <property type="evidence" value="ECO:0007669"/>
    <property type="project" value="InterPro"/>
</dbReference>
<dbReference type="SUPFAM" id="SSF55229">
    <property type="entry name" value="Cell division protein MinE topological specificity domain"/>
    <property type="match status" value="1"/>
</dbReference>
<reference evidence="2" key="1">
    <citation type="submission" date="2018-05" db="EMBL/GenBank/DDBJ databases">
        <authorList>
            <person name="Lanie J.A."/>
            <person name="Ng W.-L."/>
            <person name="Kazmierczak K.M."/>
            <person name="Andrzejewski T.M."/>
            <person name="Davidsen T.M."/>
            <person name="Wayne K.J."/>
            <person name="Tettelin H."/>
            <person name="Glass J.I."/>
            <person name="Rusch D."/>
            <person name="Podicherti R."/>
            <person name="Tsui H.-C.T."/>
            <person name="Winkler M.E."/>
        </authorList>
    </citation>
    <scope>NUCLEOTIDE SEQUENCE</scope>
</reference>
<dbReference type="Gene3D" id="3.30.1070.10">
    <property type="entry name" value="Cell division topological specificity factor MinE"/>
    <property type="match status" value="1"/>
</dbReference>
<evidence type="ECO:0008006" key="3">
    <source>
        <dbReference type="Google" id="ProtNLM"/>
    </source>
</evidence>
<dbReference type="EMBL" id="UINC01092713">
    <property type="protein sequence ID" value="SVC46530.1"/>
    <property type="molecule type" value="Genomic_DNA"/>
</dbReference>
<comment type="similarity">
    <text evidence="1">Belongs to the MinE family.</text>
</comment>
<dbReference type="NCBIfam" id="NF001422">
    <property type="entry name" value="PRK00296.1"/>
    <property type="match status" value="1"/>
</dbReference>
<dbReference type="GO" id="GO:0051301">
    <property type="term" value="P:cell division"/>
    <property type="evidence" value="ECO:0007669"/>
    <property type="project" value="InterPro"/>
</dbReference>
<dbReference type="InterPro" id="IPR005527">
    <property type="entry name" value="MinE"/>
</dbReference>
<accession>A0A382MD21</accession>
<dbReference type="Pfam" id="PF03776">
    <property type="entry name" value="MinE"/>
    <property type="match status" value="1"/>
</dbReference>
<proteinExistence type="inferred from homology"/>
<organism evidence="2">
    <name type="scientific">marine metagenome</name>
    <dbReference type="NCBI Taxonomy" id="408172"/>
    <lineage>
        <taxon>unclassified sequences</taxon>
        <taxon>metagenomes</taxon>
        <taxon>ecological metagenomes</taxon>
    </lineage>
</organism>